<keyword evidence="2" id="KW-0560">Oxidoreductase</keyword>
<gene>
    <name evidence="2" type="ORF">BXY39_0600</name>
</gene>
<dbReference type="PANTHER" id="PTHR35446:SF2">
    <property type="entry name" value="CARBOXYMUCONOLACTONE DECARBOXYLASE-LIKE DOMAIN-CONTAINING PROTEIN"/>
    <property type="match status" value="1"/>
</dbReference>
<sequence>MADTPLARMPRHAMDDGLGAVWDRLNGLTGEPAFVEAFAVAPELLSFVMDDFYGKIFFAGRLDNKYKQLARLYLSLTHGCMTCNKQNIPGSLEAGLSRQQIDALPDHIDDGPFDAAERAVLRYAAQMALTNHDGHMTAALHKDLRAHFDDAQICELGVVMAVIGGMAKLSFVLGLVEKEDYCPFA</sequence>
<feature type="domain" description="Carboxymuconolactone decarboxylase-like" evidence="1">
    <location>
        <begin position="49"/>
        <end position="125"/>
    </location>
</feature>
<evidence type="ECO:0000313" key="2">
    <source>
        <dbReference type="EMBL" id="RMB12110.1"/>
    </source>
</evidence>
<dbReference type="InterPro" id="IPR003779">
    <property type="entry name" value="CMD-like"/>
</dbReference>
<keyword evidence="2" id="KW-0575">Peroxidase</keyword>
<dbReference type="GO" id="GO:0051920">
    <property type="term" value="F:peroxiredoxin activity"/>
    <property type="evidence" value="ECO:0007669"/>
    <property type="project" value="InterPro"/>
</dbReference>
<comment type="caution">
    <text evidence="2">The sequence shown here is derived from an EMBL/GenBank/DDBJ whole genome shotgun (WGS) entry which is preliminary data.</text>
</comment>
<accession>A0A3M0CUE6</accession>
<dbReference type="InParanoid" id="A0A3M0CUE6"/>
<dbReference type="AlphaFoldDB" id="A0A3M0CUE6"/>
<organism evidence="2 3">
    <name type="scientific">Eilatimonas milleporae</name>
    <dbReference type="NCBI Taxonomy" id="911205"/>
    <lineage>
        <taxon>Bacteria</taxon>
        <taxon>Pseudomonadati</taxon>
        <taxon>Pseudomonadota</taxon>
        <taxon>Alphaproteobacteria</taxon>
        <taxon>Kordiimonadales</taxon>
        <taxon>Kordiimonadaceae</taxon>
        <taxon>Eilatimonas</taxon>
    </lineage>
</organism>
<evidence type="ECO:0000259" key="1">
    <source>
        <dbReference type="Pfam" id="PF02627"/>
    </source>
</evidence>
<evidence type="ECO:0000313" key="3">
    <source>
        <dbReference type="Proteomes" id="UP000271227"/>
    </source>
</evidence>
<reference evidence="2 3" key="1">
    <citation type="submission" date="2018-10" db="EMBL/GenBank/DDBJ databases">
        <title>Genomic Encyclopedia of Archaeal and Bacterial Type Strains, Phase II (KMG-II): from individual species to whole genera.</title>
        <authorList>
            <person name="Goeker M."/>
        </authorList>
    </citation>
    <scope>NUCLEOTIDE SEQUENCE [LARGE SCALE GENOMIC DNA]</scope>
    <source>
        <strain evidence="2 3">DSM 25217</strain>
    </source>
</reference>
<proteinExistence type="predicted"/>
<dbReference type="Pfam" id="PF02627">
    <property type="entry name" value="CMD"/>
    <property type="match status" value="1"/>
</dbReference>
<protein>
    <submittedName>
        <fullName evidence="2">Alkylhydroperoxidase family enzyme</fullName>
    </submittedName>
</protein>
<keyword evidence="3" id="KW-1185">Reference proteome</keyword>
<name>A0A3M0CUE6_9PROT</name>
<dbReference type="PANTHER" id="PTHR35446">
    <property type="entry name" value="SI:CH211-175M2.5"/>
    <property type="match status" value="1"/>
</dbReference>
<dbReference type="RefSeq" id="WP_170163580.1">
    <property type="nucleotide sequence ID" value="NZ_REFR01000009.1"/>
</dbReference>
<dbReference type="Gene3D" id="1.20.1290.10">
    <property type="entry name" value="AhpD-like"/>
    <property type="match status" value="1"/>
</dbReference>
<dbReference type="SUPFAM" id="SSF69118">
    <property type="entry name" value="AhpD-like"/>
    <property type="match status" value="1"/>
</dbReference>
<dbReference type="EMBL" id="REFR01000009">
    <property type="protein sequence ID" value="RMB12110.1"/>
    <property type="molecule type" value="Genomic_DNA"/>
</dbReference>
<dbReference type="Proteomes" id="UP000271227">
    <property type="component" value="Unassembled WGS sequence"/>
</dbReference>
<dbReference type="InterPro" id="IPR029032">
    <property type="entry name" value="AhpD-like"/>
</dbReference>